<dbReference type="InterPro" id="IPR029480">
    <property type="entry name" value="Transpos_assoc"/>
</dbReference>
<sequence>MYRRRTPREEIYDEFYNGVEHFVQFAYNSLDLELNDLIKCHCPKCFNLSLMTWGMVWDHLTKNGFMNAYFVWWAHGETFVNSANPRFAVNLGESSHSQDTHHDERIDFHETV</sequence>
<evidence type="ECO:0000313" key="2">
    <source>
        <dbReference type="EMBL" id="GKV36721.1"/>
    </source>
</evidence>
<accession>A0AAV5LHF2</accession>
<evidence type="ECO:0000313" key="3">
    <source>
        <dbReference type="Proteomes" id="UP001054252"/>
    </source>
</evidence>
<keyword evidence="3" id="KW-1185">Reference proteome</keyword>
<gene>
    <name evidence="2" type="ORF">SLEP1_g44820</name>
</gene>
<dbReference type="Pfam" id="PF13963">
    <property type="entry name" value="Transpos_assoc"/>
    <property type="match status" value="1"/>
</dbReference>
<name>A0AAV5LHF2_9ROSI</name>
<dbReference type="Proteomes" id="UP001054252">
    <property type="component" value="Unassembled WGS sequence"/>
</dbReference>
<protein>
    <recommendedName>
        <fullName evidence="1">Transposase-associated domain-containing protein</fullName>
    </recommendedName>
</protein>
<evidence type="ECO:0000259" key="1">
    <source>
        <dbReference type="Pfam" id="PF13963"/>
    </source>
</evidence>
<dbReference type="EMBL" id="BPVZ01000118">
    <property type="protein sequence ID" value="GKV36721.1"/>
    <property type="molecule type" value="Genomic_DNA"/>
</dbReference>
<dbReference type="AlphaFoldDB" id="A0AAV5LHF2"/>
<proteinExistence type="predicted"/>
<organism evidence="2 3">
    <name type="scientific">Rubroshorea leprosula</name>
    <dbReference type="NCBI Taxonomy" id="152421"/>
    <lineage>
        <taxon>Eukaryota</taxon>
        <taxon>Viridiplantae</taxon>
        <taxon>Streptophyta</taxon>
        <taxon>Embryophyta</taxon>
        <taxon>Tracheophyta</taxon>
        <taxon>Spermatophyta</taxon>
        <taxon>Magnoliopsida</taxon>
        <taxon>eudicotyledons</taxon>
        <taxon>Gunneridae</taxon>
        <taxon>Pentapetalae</taxon>
        <taxon>rosids</taxon>
        <taxon>malvids</taxon>
        <taxon>Malvales</taxon>
        <taxon>Dipterocarpaceae</taxon>
        <taxon>Rubroshorea</taxon>
    </lineage>
</organism>
<feature type="domain" description="Transposase-associated" evidence="1">
    <location>
        <begin position="9"/>
        <end position="77"/>
    </location>
</feature>
<comment type="caution">
    <text evidence="2">The sequence shown here is derived from an EMBL/GenBank/DDBJ whole genome shotgun (WGS) entry which is preliminary data.</text>
</comment>
<reference evidence="2 3" key="1">
    <citation type="journal article" date="2021" name="Commun. Biol.">
        <title>The genome of Shorea leprosula (Dipterocarpaceae) highlights the ecological relevance of drought in aseasonal tropical rainforests.</title>
        <authorList>
            <person name="Ng K.K.S."/>
            <person name="Kobayashi M.J."/>
            <person name="Fawcett J.A."/>
            <person name="Hatakeyama M."/>
            <person name="Paape T."/>
            <person name="Ng C.H."/>
            <person name="Ang C.C."/>
            <person name="Tnah L.H."/>
            <person name="Lee C.T."/>
            <person name="Nishiyama T."/>
            <person name="Sese J."/>
            <person name="O'Brien M.J."/>
            <person name="Copetti D."/>
            <person name="Mohd Noor M.I."/>
            <person name="Ong R.C."/>
            <person name="Putra M."/>
            <person name="Sireger I.Z."/>
            <person name="Indrioko S."/>
            <person name="Kosugi Y."/>
            <person name="Izuno A."/>
            <person name="Isagi Y."/>
            <person name="Lee S.L."/>
            <person name="Shimizu K.K."/>
        </authorList>
    </citation>
    <scope>NUCLEOTIDE SEQUENCE [LARGE SCALE GENOMIC DNA]</scope>
    <source>
        <strain evidence="2">214</strain>
    </source>
</reference>